<comment type="subcellular location">
    <subcellularLocation>
        <location evidence="1">Cell inner membrane</location>
        <topology evidence="1">Single-pass type II membrane protein</topology>
        <orientation evidence="1">Periplasmic side</orientation>
    </subcellularLocation>
</comment>
<evidence type="ECO:0000313" key="18">
    <source>
        <dbReference type="Proteomes" id="UP000245708"/>
    </source>
</evidence>
<evidence type="ECO:0000256" key="12">
    <source>
        <dbReference type="ARBA" id="ARBA00040743"/>
    </source>
</evidence>
<keyword evidence="8" id="KW-0143">Chaperone</keyword>
<dbReference type="InterPro" id="IPR046357">
    <property type="entry name" value="PPIase_dom_sf"/>
</dbReference>
<evidence type="ECO:0000256" key="2">
    <source>
        <dbReference type="ARBA" id="ARBA00018370"/>
    </source>
</evidence>
<dbReference type="AlphaFoldDB" id="A0A316GNS7"/>
<dbReference type="Proteomes" id="UP000245708">
    <property type="component" value="Unassembled WGS sequence"/>
</dbReference>
<feature type="transmembrane region" description="Helical" evidence="15">
    <location>
        <begin position="12"/>
        <end position="33"/>
    </location>
</feature>
<dbReference type="PANTHER" id="PTHR47529">
    <property type="entry name" value="PEPTIDYL-PROLYL CIS-TRANS ISOMERASE D"/>
    <property type="match status" value="1"/>
</dbReference>
<evidence type="ECO:0000256" key="15">
    <source>
        <dbReference type="SAM" id="Phobius"/>
    </source>
</evidence>
<evidence type="ECO:0000256" key="11">
    <source>
        <dbReference type="ARBA" id="ARBA00038408"/>
    </source>
</evidence>
<dbReference type="SUPFAM" id="SSF109998">
    <property type="entry name" value="Triger factor/SurA peptide-binding domain-like"/>
    <property type="match status" value="1"/>
</dbReference>
<dbReference type="Pfam" id="PF13624">
    <property type="entry name" value="SurA_N_3"/>
    <property type="match status" value="1"/>
</dbReference>
<dbReference type="PANTHER" id="PTHR47529:SF1">
    <property type="entry name" value="PERIPLASMIC CHAPERONE PPID"/>
    <property type="match status" value="1"/>
</dbReference>
<dbReference type="InterPro" id="IPR000297">
    <property type="entry name" value="PPIase_PpiC"/>
</dbReference>
<evidence type="ECO:0000256" key="7">
    <source>
        <dbReference type="ARBA" id="ARBA00023136"/>
    </source>
</evidence>
<keyword evidence="7 15" id="KW-0472">Membrane</keyword>
<evidence type="ECO:0000256" key="6">
    <source>
        <dbReference type="ARBA" id="ARBA00022989"/>
    </source>
</evidence>
<name>A0A316GNS7_9RHOB</name>
<comment type="caution">
    <text evidence="17">The sequence shown here is derived from an EMBL/GenBank/DDBJ whole genome shotgun (WGS) entry which is preliminary data.</text>
</comment>
<dbReference type="PROSITE" id="PS50198">
    <property type="entry name" value="PPIC_PPIASE_2"/>
    <property type="match status" value="1"/>
</dbReference>
<keyword evidence="3" id="KW-1003">Cell membrane</keyword>
<dbReference type="GO" id="GO:0005886">
    <property type="term" value="C:plasma membrane"/>
    <property type="evidence" value="ECO:0007669"/>
    <property type="project" value="UniProtKB-SubCell"/>
</dbReference>
<dbReference type="GO" id="GO:0003755">
    <property type="term" value="F:peptidyl-prolyl cis-trans isomerase activity"/>
    <property type="evidence" value="ECO:0007669"/>
    <property type="project" value="UniProtKB-KW"/>
</dbReference>
<dbReference type="Gene3D" id="1.10.4030.10">
    <property type="entry name" value="Porin chaperone SurA, peptide-binding domain"/>
    <property type="match status" value="1"/>
</dbReference>
<evidence type="ECO:0000256" key="10">
    <source>
        <dbReference type="ARBA" id="ARBA00031484"/>
    </source>
</evidence>
<evidence type="ECO:0000256" key="4">
    <source>
        <dbReference type="ARBA" id="ARBA00022519"/>
    </source>
</evidence>
<reference evidence="17 18" key="1">
    <citation type="submission" date="2018-05" db="EMBL/GenBank/DDBJ databases">
        <title>Genomic Encyclopedia of Type Strains, Phase IV (KMG-IV): sequencing the most valuable type-strain genomes for metagenomic binning, comparative biology and taxonomic classification.</title>
        <authorList>
            <person name="Goeker M."/>
        </authorList>
    </citation>
    <scope>NUCLEOTIDE SEQUENCE [LARGE SCALE GENOMIC DNA]</scope>
    <source>
        <strain evidence="17 18">DSM 16097</strain>
    </source>
</reference>
<dbReference type="RefSeq" id="WP_109665762.1">
    <property type="nucleotide sequence ID" value="NZ_QGGW01000001.1"/>
</dbReference>
<proteinExistence type="inferred from homology"/>
<keyword evidence="4" id="KW-0997">Cell inner membrane</keyword>
<dbReference type="SUPFAM" id="SSF54534">
    <property type="entry name" value="FKBP-like"/>
    <property type="match status" value="1"/>
</dbReference>
<keyword evidence="14 17" id="KW-0413">Isomerase</keyword>
<accession>A0A316GNS7</accession>
<feature type="domain" description="PpiC" evidence="16">
    <location>
        <begin position="237"/>
        <end position="353"/>
    </location>
</feature>
<evidence type="ECO:0000256" key="13">
    <source>
        <dbReference type="ARBA" id="ARBA00042775"/>
    </source>
</evidence>
<evidence type="ECO:0000256" key="3">
    <source>
        <dbReference type="ARBA" id="ARBA00022475"/>
    </source>
</evidence>
<gene>
    <name evidence="17" type="ORF">C7455_101847</name>
</gene>
<dbReference type="Pfam" id="PF13145">
    <property type="entry name" value="Rotamase_2"/>
    <property type="match status" value="1"/>
</dbReference>
<evidence type="ECO:0000256" key="8">
    <source>
        <dbReference type="ARBA" id="ARBA00023186"/>
    </source>
</evidence>
<dbReference type="EMBL" id="QGGW01000001">
    <property type="protein sequence ID" value="PWK62810.1"/>
    <property type="molecule type" value="Genomic_DNA"/>
</dbReference>
<dbReference type="OrthoDB" id="9768393at2"/>
<evidence type="ECO:0000259" key="16">
    <source>
        <dbReference type="PROSITE" id="PS50198"/>
    </source>
</evidence>
<sequence length="618" mass="66858">MATSVAKKASNLFVWIILGLLFVALAGFGIGSFTGGASRIGSVGEIEITVSDYQRALDEELRAQIAERRAPVSFAELQAQGIDQAVLQALVARAALTNEAQTIGLSVGDAEVARQITRIEAFQGLDGSFDREAYEFTLRQNGLTPAQYEQDIRRRTANSLLQVAVLGGLQADPTIAETLVAFQGETRDFTILTVTEADLAPEGLAAPSEADLESYYSENPQRFTRSEARRVTYAWVTPTMLMDDLTIDEEALRALYEQRASLYRQPERRLLERLVFIDTDMAQAAFDAIAAGETDFDTLVADRGLTLEDVDLGEVARGNLMPEAAEAIFSDTESEIIGPLPSDLGPALFRVNAVLDASEISFEEAQEELRAELAAEAARRAIDDLRDPIDDLLAGGATLEEIAAETEMRLGAMDYTPISEDGIAAYDAFREAVTAAREGDFPELLALSDGGLFALRLDEVVPPALPPLDEITDEVAQAWRATALREALAGFGQTLVAELATGASLEELGATMTEEQIRRQDFIPDAPPTLVAQVFRLEAIGDVVLVPGAEQALIARLDAINPPARDDPTVQILTQIISQSVAQSMAMDIFEAYGQAMQADVGIRLDQSMINAVHTQFP</sequence>
<comment type="similarity">
    <text evidence="11">Belongs to the PpiD chaperone family.</text>
</comment>
<dbReference type="Gene3D" id="3.10.50.40">
    <property type="match status" value="1"/>
</dbReference>
<organism evidence="17 18">
    <name type="scientific">Roseicyclus mahoneyensis</name>
    <dbReference type="NCBI Taxonomy" id="164332"/>
    <lineage>
        <taxon>Bacteria</taxon>
        <taxon>Pseudomonadati</taxon>
        <taxon>Pseudomonadota</taxon>
        <taxon>Alphaproteobacteria</taxon>
        <taxon>Rhodobacterales</taxon>
        <taxon>Roseobacteraceae</taxon>
        <taxon>Roseicyclus</taxon>
    </lineage>
</organism>
<protein>
    <recommendedName>
        <fullName evidence="2">Parvulin-like PPIase</fullName>
    </recommendedName>
    <alternativeName>
        <fullName evidence="9">Peptidyl-prolyl cis-trans isomerase plp</fullName>
    </alternativeName>
    <alternativeName>
        <fullName evidence="12">Periplasmic chaperone PpiD</fullName>
    </alternativeName>
    <alternativeName>
        <fullName evidence="13">Periplasmic folding chaperone</fullName>
    </alternativeName>
    <alternativeName>
        <fullName evidence="10">Rotamase plp</fullName>
    </alternativeName>
</protein>
<keyword evidence="14" id="KW-0697">Rotamase</keyword>
<evidence type="ECO:0000256" key="14">
    <source>
        <dbReference type="PROSITE-ProRule" id="PRU00278"/>
    </source>
</evidence>
<dbReference type="InterPro" id="IPR052029">
    <property type="entry name" value="PpiD_chaperone"/>
</dbReference>
<keyword evidence="18" id="KW-1185">Reference proteome</keyword>
<evidence type="ECO:0000256" key="5">
    <source>
        <dbReference type="ARBA" id="ARBA00022692"/>
    </source>
</evidence>
<evidence type="ECO:0000313" key="17">
    <source>
        <dbReference type="EMBL" id="PWK62810.1"/>
    </source>
</evidence>
<dbReference type="InterPro" id="IPR027304">
    <property type="entry name" value="Trigger_fact/SurA_dom_sf"/>
</dbReference>
<evidence type="ECO:0000256" key="1">
    <source>
        <dbReference type="ARBA" id="ARBA00004382"/>
    </source>
</evidence>
<keyword evidence="5 15" id="KW-0812">Transmembrane</keyword>
<evidence type="ECO:0000256" key="9">
    <source>
        <dbReference type="ARBA" id="ARBA00030642"/>
    </source>
</evidence>
<keyword evidence="6 15" id="KW-1133">Transmembrane helix</keyword>